<dbReference type="SUPFAM" id="SSF52172">
    <property type="entry name" value="CheY-like"/>
    <property type="match status" value="1"/>
</dbReference>
<evidence type="ECO:0000313" key="6">
    <source>
        <dbReference type="Proteomes" id="UP001068021"/>
    </source>
</evidence>
<dbReference type="RefSeq" id="WP_084689167.1">
    <property type="nucleotide sequence ID" value="NZ_JAPVER010000018.1"/>
</dbReference>
<dbReference type="SMART" id="SM00448">
    <property type="entry name" value="REC"/>
    <property type="match status" value="1"/>
</dbReference>
<dbReference type="InterPro" id="IPR050595">
    <property type="entry name" value="Bact_response_regulator"/>
</dbReference>
<keyword evidence="1 2" id="KW-0597">Phosphoprotein</keyword>
<name>A0A9E5A063_9EURY</name>
<evidence type="ECO:0000256" key="2">
    <source>
        <dbReference type="PROSITE-ProRule" id="PRU00169"/>
    </source>
</evidence>
<accession>A0A9E5A063</accession>
<proteinExistence type="predicted"/>
<evidence type="ECO:0000259" key="3">
    <source>
        <dbReference type="PROSITE" id="PS50110"/>
    </source>
</evidence>
<sequence length="223" mass="25272">MPETKILIVEDEKILAMGLKKKLEKLGYSVTDLVSSGAEAIESVKKVQPDLVLMDIVLKGAMDGIETAEFIVKLYDIPIIYLTAYADDEMLARAEKTCPYGYIIKPYKDSELKANIKMAVYKHSAQKEKLMDFEDIYRDVTRFLDENEGSFKEGVLEGESLTGPFNIDIGLKNIYISTDRNNKAAYTAFYKLLTDITQKYAISEENKVVVYPRGDELCLEFSK</sequence>
<gene>
    <name evidence="5" type="ORF">O3H35_06035</name>
    <name evidence="4" type="ORF">O3H54_00935</name>
</gene>
<evidence type="ECO:0000313" key="4">
    <source>
        <dbReference type="EMBL" id="MCZ3364436.1"/>
    </source>
</evidence>
<dbReference type="Pfam" id="PF00072">
    <property type="entry name" value="Response_reg"/>
    <property type="match status" value="1"/>
</dbReference>
<protein>
    <submittedName>
        <fullName evidence="5">Response regulator</fullName>
    </submittedName>
</protein>
<dbReference type="Gene3D" id="3.40.50.2300">
    <property type="match status" value="1"/>
</dbReference>
<dbReference type="Proteomes" id="UP001074446">
    <property type="component" value="Unassembled WGS sequence"/>
</dbReference>
<feature type="domain" description="Response regulatory" evidence="3">
    <location>
        <begin position="5"/>
        <end position="120"/>
    </location>
</feature>
<reference evidence="5" key="1">
    <citation type="submission" date="2022-12" db="EMBL/GenBank/DDBJ databases">
        <title>Reclassification of two methanogenic archaea species isolated from the Kolyma lowland permafrost.</title>
        <authorList>
            <person name="Trubitsyn V.E."/>
            <person name="Rivkina E.M."/>
            <person name="Shcherbakova V.A."/>
        </authorList>
    </citation>
    <scope>NUCLEOTIDE SEQUENCE</scope>
    <source>
        <strain evidence="4">M2</strain>
        <strain evidence="5">MK4</strain>
    </source>
</reference>
<dbReference type="GO" id="GO:0000160">
    <property type="term" value="P:phosphorelay signal transduction system"/>
    <property type="evidence" value="ECO:0007669"/>
    <property type="project" value="InterPro"/>
</dbReference>
<evidence type="ECO:0000313" key="5">
    <source>
        <dbReference type="EMBL" id="MCZ3372187.1"/>
    </source>
</evidence>
<comment type="caution">
    <text evidence="5">The sequence shown here is derived from an EMBL/GenBank/DDBJ whole genome shotgun (WGS) entry which is preliminary data.</text>
</comment>
<feature type="modified residue" description="4-aspartylphosphate" evidence="2">
    <location>
        <position position="55"/>
    </location>
</feature>
<dbReference type="EMBL" id="JAPVES010000030">
    <property type="protein sequence ID" value="MCZ3372187.1"/>
    <property type="molecule type" value="Genomic_DNA"/>
</dbReference>
<dbReference type="EMBL" id="JAPVER010000018">
    <property type="protein sequence ID" value="MCZ3364436.1"/>
    <property type="molecule type" value="Genomic_DNA"/>
</dbReference>
<dbReference type="PROSITE" id="PS50110">
    <property type="entry name" value="RESPONSE_REGULATORY"/>
    <property type="match status" value="1"/>
</dbReference>
<organism evidence="5">
    <name type="scientific">Methanobacterium veterum</name>
    <dbReference type="NCBI Taxonomy" id="408577"/>
    <lineage>
        <taxon>Archaea</taxon>
        <taxon>Methanobacteriati</taxon>
        <taxon>Methanobacteriota</taxon>
        <taxon>Methanomada group</taxon>
        <taxon>Methanobacteria</taxon>
        <taxon>Methanobacteriales</taxon>
        <taxon>Methanobacteriaceae</taxon>
        <taxon>Methanobacterium</taxon>
    </lineage>
</organism>
<dbReference type="InterPro" id="IPR001789">
    <property type="entry name" value="Sig_transdc_resp-reg_receiver"/>
</dbReference>
<dbReference type="InterPro" id="IPR011006">
    <property type="entry name" value="CheY-like_superfamily"/>
</dbReference>
<evidence type="ECO:0000256" key="1">
    <source>
        <dbReference type="ARBA" id="ARBA00022553"/>
    </source>
</evidence>
<dbReference type="PANTHER" id="PTHR44591">
    <property type="entry name" value="STRESS RESPONSE REGULATOR PROTEIN 1"/>
    <property type="match status" value="1"/>
</dbReference>
<dbReference type="PANTHER" id="PTHR44591:SF3">
    <property type="entry name" value="RESPONSE REGULATORY DOMAIN-CONTAINING PROTEIN"/>
    <property type="match status" value="1"/>
</dbReference>
<dbReference type="CDD" id="cd17534">
    <property type="entry name" value="REC_DC-like"/>
    <property type="match status" value="1"/>
</dbReference>
<dbReference type="Proteomes" id="UP001068021">
    <property type="component" value="Unassembled WGS sequence"/>
</dbReference>
<dbReference type="AlphaFoldDB" id="A0A9E5A063"/>
<keyword evidence="6" id="KW-1185">Reference proteome</keyword>